<accession>Q0G2F7</accession>
<comment type="caution">
    <text evidence="3">The sequence shown here is derived from an EMBL/GenBank/DDBJ whole genome shotgun (WGS) entry which is preliminary data.</text>
</comment>
<keyword evidence="4" id="KW-1185">Reference proteome</keyword>
<feature type="domain" description="DUF2062" evidence="2">
    <location>
        <begin position="27"/>
        <end position="172"/>
    </location>
</feature>
<protein>
    <recommendedName>
        <fullName evidence="2">DUF2062 domain-containing protein</fullName>
    </recommendedName>
</protein>
<evidence type="ECO:0000259" key="2">
    <source>
        <dbReference type="Pfam" id="PF09835"/>
    </source>
</evidence>
<organism evidence="3 4">
    <name type="scientific">Fulvimarina pelagi HTCC2506</name>
    <dbReference type="NCBI Taxonomy" id="314231"/>
    <lineage>
        <taxon>Bacteria</taxon>
        <taxon>Pseudomonadati</taxon>
        <taxon>Pseudomonadota</taxon>
        <taxon>Alphaproteobacteria</taxon>
        <taxon>Hyphomicrobiales</taxon>
        <taxon>Aurantimonadaceae</taxon>
        <taxon>Fulvimarina</taxon>
    </lineage>
</organism>
<dbReference type="RefSeq" id="WP_007065290.1">
    <property type="nucleotide sequence ID" value="NZ_DS022272.1"/>
</dbReference>
<dbReference type="AlphaFoldDB" id="Q0G2F7"/>
<feature type="transmembrane region" description="Helical" evidence="1">
    <location>
        <begin position="142"/>
        <end position="165"/>
    </location>
</feature>
<dbReference type="eggNOG" id="COG3216">
    <property type="taxonomic scope" value="Bacteria"/>
</dbReference>
<dbReference type="Proteomes" id="UP000004310">
    <property type="component" value="Unassembled WGS sequence"/>
</dbReference>
<dbReference type="STRING" id="217511.GCA_001463845_02080"/>
<gene>
    <name evidence="3" type="ORF">FP2506_00700</name>
</gene>
<sequence>MLFRRRQPEIFWDRARLWLWPRVSFHRSFLYFKKRVLRLHATPHAIAAGFAAGVLASFTPFIGFHFLLAFAIAYMVGGNMASAAIGTAVGNPLTFPFIWALTFECGSGILYGRGDLGSAHSVGWALREMDVSAIWEPLLKPMLVGGIPIGLLAAGLSYWIIHLGVGRFQTRRAARLARLKLKRAKSAITG</sequence>
<evidence type="ECO:0000313" key="3">
    <source>
        <dbReference type="EMBL" id="EAU41241.1"/>
    </source>
</evidence>
<dbReference type="InterPro" id="IPR018639">
    <property type="entry name" value="DUF2062"/>
</dbReference>
<evidence type="ECO:0000256" key="1">
    <source>
        <dbReference type="SAM" id="Phobius"/>
    </source>
</evidence>
<dbReference type="HOGENOM" id="CLU_102912_0_0_5"/>
<evidence type="ECO:0000313" key="4">
    <source>
        <dbReference type="Proteomes" id="UP000004310"/>
    </source>
</evidence>
<name>Q0G2F7_9HYPH</name>
<dbReference type="PANTHER" id="PTHR40547:SF1">
    <property type="entry name" value="SLL0298 PROTEIN"/>
    <property type="match status" value="1"/>
</dbReference>
<reference evidence="3 4" key="1">
    <citation type="journal article" date="2010" name="J. Bacteriol.">
        <title>Genome sequence of Fulvimarina pelagi HTCC2506T, a Mn(II)-oxidizing alphaproteobacterium possessing an aerobic anoxygenic photosynthetic gene cluster and Xanthorhodopsin.</title>
        <authorList>
            <person name="Kang I."/>
            <person name="Oh H.M."/>
            <person name="Lim S.I."/>
            <person name="Ferriera S."/>
            <person name="Giovannoni S.J."/>
            <person name="Cho J.C."/>
        </authorList>
    </citation>
    <scope>NUCLEOTIDE SEQUENCE [LARGE SCALE GENOMIC DNA]</scope>
    <source>
        <strain evidence="3 4">HTCC2506</strain>
    </source>
</reference>
<dbReference type="Pfam" id="PF09835">
    <property type="entry name" value="DUF2062"/>
    <property type="match status" value="1"/>
</dbReference>
<keyword evidence="1" id="KW-1133">Transmembrane helix</keyword>
<dbReference type="EMBL" id="AATP01000003">
    <property type="protein sequence ID" value="EAU41241.1"/>
    <property type="molecule type" value="Genomic_DNA"/>
</dbReference>
<keyword evidence="1" id="KW-0812">Transmembrane</keyword>
<keyword evidence="1" id="KW-0472">Membrane</keyword>
<dbReference type="PANTHER" id="PTHR40547">
    <property type="entry name" value="SLL0298 PROTEIN"/>
    <property type="match status" value="1"/>
</dbReference>
<proteinExistence type="predicted"/>